<dbReference type="EMBL" id="OW240914">
    <property type="protein sequence ID" value="CAH2277976.1"/>
    <property type="molecule type" value="Genomic_DNA"/>
</dbReference>
<proteinExistence type="predicted"/>
<evidence type="ECO:0000313" key="3">
    <source>
        <dbReference type="Proteomes" id="UP001295444"/>
    </source>
</evidence>
<feature type="compositionally biased region" description="Basic and acidic residues" evidence="1">
    <location>
        <begin position="40"/>
        <end position="49"/>
    </location>
</feature>
<keyword evidence="3" id="KW-1185">Reference proteome</keyword>
<reference evidence="2" key="1">
    <citation type="submission" date="2022-03" db="EMBL/GenBank/DDBJ databases">
        <authorList>
            <person name="Alioto T."/>
            <person name="Alioto T."/>
            <person name="Gomez Garrido J."/>
        </authorList>
    </citation>
    <scope>NUCLEOTIDE SEQUENCE</scope>
</reference>
<gene>
    <name evidence="2" type="ORF">PECUL_23A011131</name>
</gene>
<evidence type="ECO:0000256" key="1">
    <source>
        <dbReference type="SAM" id="MobiDB-lite"/>
    </source>
</evidence>
<dbReference type="Proteomes" id="UP001295444">
    <property type="component" value="Chromosome 03"/>
</dbReference>
<sequence length="66" mass="7302">MMTLCVGDWVATVGSMTYGFIASRAYYEEPEEGTAIGGRQEPERWHDYGNRMPAGAAGEPESFHMV</sequence>
<dbReference type="AlphaFoldDB" id="A0AAD1RTR6"/>
<name>A0AAD1RTR6_PELCU</name>
<evidence type="ECO:0000313" key="2">
    <source>
        <dbReference type="EMBL" id="CAH2277976.1"/>
    </source>
</evidence>
<accession>A0AAD1RTR6</accession>
<feature type="region of interest" description="Disordered" evidence="1">
    <location>
        <begin position="33"/>
        <end position="66"/>
    </location>
</feature>
<organism evidence="2 3">
    <name type="scientific">Pelobates cultripes</name>
    <name type="common">Western spadefoot toad</name>
    <dbReference type="NCBI Taxonomy" id="61616"/>
    <lineage>
        <taxon>Eukaryota</taxon>
        <taxon>Metazoa</taxon>
        <taxon>Chordata</taxon>
        <taxon>Craniata</taxon>
        <taxon>Vertebrata</taxon>
        <taxon>Euteleostomi</taxon>
        <taxon>Amphibia</taxon>
        <taxon>Batrachia</taxon>
        <taxon>Anura</taxon>
        <taxon>Pelobatoidea</taxon>
        <taxon>Pelobatidae</taxon>
        <taxon>Pelobates</taxon>
    </lineage>
</organism>
<protein>
    <submittedName>
        <fullName evidence="2">Uncharacterized protein</fullName>
    </submittedName>
</protein>